<evidence type="ECO:0000256" key="4">
    <source>
        <dbReference type="ARBA" id="ARBA00022825"/>
    </source>
</evidence>
<reference evidence="9 10" key="1">
    <citation type="submission" date="2016-10" db="EMBL/GenBank/DDBJ databases">
        <authorList>
            <person name="de Groot N.N."/>
        </authorList>
    </citation>
    <scope>NUCLEOTIDE SEQUENCE [LARGE SCALE GENOMIC DNA]</scope>
    <source>
        <strain evidence="9 10">DSM 26424</strain>
    </source>
</reference>
<feature type="compositionally biased region" description="Low complexity" evidence="6">
    <location>
        <begin position="98"/>
        <end position="114"/>
    </location>
</feature>
<feature type="region of interest" description="Disordered" evidence="6">
    <location>
        <begin position="33"/>
        <end position="121"/>
    </location>
</feature>
<feature type="chain" id="PRO_5011718585" evidence="7">
    <location>
        <begin position="25"/>
        <end position="485"/>
    </location>
</feature>
<dbReference type="Pfam" id="PF00082">
    <property type="entry name" value="Peptidase_S8"/>
    <property type="match status" value="1"/>
</dbReference>
<sequence length="485" mass="49958">MPRFCLLFLLVLGLVSGLPQLVLAPGLPGGMALADDDDGGGDDGGGGGGNDDDDGGGGSSGNDDDDGGSSRGSSARNDDDDDRGAARPRRVIRLPGLRRAAPAAPAPRRAAPVQAPRPPAPDFAPSEIVTLALDETDLAALLAQGFTVTEEAQITTLGLTSRRLAIPAGLTLTEARAAVRTLPSGQDADFNHYYRSEQAFDGSCKGADCPARQMIAWPAPSSRLGTCGSSVTLGMIDTDINEDHETFAGARLEVTRLNRDRADPSKAVHGTAVAALLVGDPSTRSPGLVPGARLVAVDTFHRQGGDERSDSFSLIQGLDLLAQGGAQVVNLSLAGPANTALAAMVDRMVMEQNIVVVAAVGNDGPRAEPAHPAALAPVIAVTAVDRRGTVFRRAQRGEAVDLAAPGVNVWTAASISGARWKTGTSFAVPFVTAAAAMLRESRPELTAAEIAQALVERARDLGDPGRDPVYGAGLLNIDELCDSPL</sequence>
<protein>
    <submittedName>
        <fullName evidence="9">Subtilase family protein</fullName>
    </submittedName>
</protein>
<evidence type="ECO:0000259" key="8">
    <source>
        <dbReference type="Pfam" id="PF00082"/>
    </source>
</evidence>
<evidence type="ECO:0000256" key="7">
    <source>
        <dbReference type="SAM" id="SignalP"/>
    </source>
</evidence>
<keyword evidence="2 5" id="KW-0645">Protease</keyword>
<dbReference type="PANTHER" id="PTHR43806:SF11">
    <property type="entry name" value="CEREVISIN-RELATED"/>
    <property type="match status" value="1"/>
</dbReference>
<dbReference type="SUPFAM" id="SSF52743">
    <property type="entry name" value="Subtilisin-like"/>
    <property type="match status" value="1"/>
</dbReference>
<dbReference type="PROSITE" id="PS00138">
    <property type="entry name" value="SUBTILASE_SER"/>
    <property type="match status" value="1"/>
</dbReference>
<dbReference type="GO" id="GO:0004252">
    <property type="term" value="F:serine-type endopeptidase activity"/>
    <property type="evidence" value="ECO:0007669"/>
    <property type="project" value="UniProtKB-UniRule"/>
</dbReference>
<dbReference type="Gene3D" id="3.40.50.200">
    <property type="entry name" value="Peptidase S8/S53 domain"/>
    <property type="match status" value="1"/>
</dbReference>
<evidence type="ECO:0000313" key="10">
    <source>
        <dbReference type="Proteomes" id="UP000199093"/>
    </source>
</evidence>
<dbReference type="InterPro" id="IPR023828">
    <property type="entry name" value="Peptidase_S8_Ser-AS"/>
</dbReference>
<evidence type="ECO:0000256" key="3">
    <source>
        <dbReference type="ARBA" id="ARBA00022801"/>
    </source>
</evidence>
<proteinExistence type="inferred from homology"/>
<dbReference type="PROSITE" id="PS51892">
    <property type="entry name" value="SUBTILASE"/>
    <property type="match status" value="1"/>
</dbReference>
<evidence type="ECO:0000256" key="6">
    <source>
        <dbReference type="SAM" id="MobiDB-lite"/>
    </source>
</evidence>
<feature type="signal peptide" evidence="7">
    <location>
        <begin position="1"/>
        <end position="24"/>
    </location>
</feature>
<dbReference type="CDD" id="cd05561">
    <property type="entry name" value="Peptidases_S8_4"/>
    <property type="match status" value="1"/>
</dbReference>
<dbReference type="PRINTS" id="PR00723">
    <property type="entry name" value="SUBTILISIN"/>
</dbReference>
<dbReference type="InterPro" id="IPR050131">
    <property type="entry name" value="Peptidase_S8_subtilisin-like"/>
</dbReference>
<dbReference type="AlphaFoldDB" id="A0A1G8I724"/>
<evidence type="ECO:0000313" key="9">
    <source>
        <dbReference type="EMBL" id="SDI14765.1"/>
    </source>
</evidence>
<keyword evidence="7" id="KW-0732">Signal</keyword>
<feature type="active site" description="Charge relay system" evidence="5">
    <location>
        <position position="237"/>
    </location>
</feature>
<organism evidence="9 10">
    <name type="scientific">Salipiger marinus</name>
    <dbReference type="NCBI Taxonomy" id="555512"/>
    <lineage>
        <taxon>Bacteria</taxon>
        <taxon>Pseudomonadati</taxon>
        <taxon>Pseudomonadota</taxon>
        <taxon>Alphaproteobacteria</taxon>
        <taxon>Rhodobacterales</taxon>
        <taxon>Roseobacteraceae</taxon>
        <taxon>Salipiger</taxon>
    </lineage>
</organism>
<evidence type="ECO:0000256" key="2">
    <source>
        <dbReference type="ARBA" id="ARBA00022670"/>
    </source>
</evidence>
<evidence type="ECO:0000256" key="5">
    <source>
        <dbReference type="PROSITE-ProRule" id="PRU01240"/>
    </source>
</evidence>
<name>A0A1G8I724_9RHOB</name>
<feature type="active site" description="Charge relay system" evidence="5">
    <location>
        <position position="269"/>
    </location>
</feature>
<keyword evidence="3 5" id="KW-0378">Hydrolase</keyword>
<dbReference type="InterPro" id="IPR036852">
    <property type="entry name" value="Peptidase_S8/S53_dom_sf"/>
</dbReference>
<dbReference type="RefSeq" id="WP_242656611.1">
    <property type="nucleotide sequence ID" value="NZ_FNEJ01000001.1"/>
</dbReference>
<dbReference type="Proteomes" id="UP000199093">
    <property type="component" value="Unassembled WGS sequence"/>
</dbReference>
<accession>A0A1G8I724</accession>
<keyword evidence="10" id="KW-1185">Reference proteome</keyword>
<keyword evidence="4 5" id="KW-0720">Serine protease</keyword>
<gene>
    <name evidence="9" type="ORF">SAMN04487993_1001265</name>
</gene>
<dbReference type="EMBL" id="FNEJ01000001">
    <property type="protein sequence ID" value="SDI14765.1"/>
    <property type="molecule type" value="Genomic_DNA"/>
</dbReference>
<dbReference type="GO" id="GO:0006508">
    <property type="term" value="P:proteolysis"/>
    <property type="evidence" value="ECO:0007669"/>
    <property type="project" value="UniProtKB-KW"/>
</dbReference>
<feature type="active site" description="Charge relay system" evidence="5">
    <location>
        <position position="425"/>
    </location>
</feature>
<dbReference type="STRING" id="555512.SAMN04487993_1001265"/>
<dbReference type="PANTHER" id="PTHR43806">
    <property type="entry name" value="PEPTIDASE S8"/>
    <property type="match status" value="1"/>
</dbReference>
<comment type="similarity">
    <text evidence="1 5">Belongs to the peptidase S8 family.</text>
</comment>
<dbReference type="InterPro" id="IPR000209">
    <property type="entry name" value="Peptidase_S8/S53_dom"/>
</dbReference>
<dbReference type="InterPro" id="IPR015500">
    <property type="entry name" value="Peptidase_S8_subtilisin-rel"/>
</dbReference>
<evidence type="ECO:0000256" key="1">
    <source>
        <dbReference type="ARBA" id="ARBA00011073"/>
    </source>
</evidence>
<feature type="domain" description="Peptidase S8/S53" evidence="8">
    <location>
        <begin position="228"/>
        <end position="473"/>
    </location>
</feature>